<reference evidence="4 5" key="1">
    <citation type="submission" date="2021-01" db="EMBL/GenBank/DDBJ databases">
        <title>Whole genome shotgun sequence of Actinoplanes deccanensis NBRC 13994.</title>
        <authorList>
            <person name="Komaki H."/>
            <person name="Tamura T."/>
        </authorList>
    </citation>
    <scope>NUCLEOTIDE SEQUENCE [LARGE SCALE GENOMIC DNA]</scope>
    <source>
        <strain evidence="4 5">NBRC 13994</strain>
    </source>
</reference>
<dbReference type="Proteomes" id="UP000609879">
    <property type="component" value="Unassembled WGS sequence"/>
</dbReference>
<dbReference type="PANTHER" id="PTHR43877">
    <property type="entry name" value="AMINOALKYLPHOSPHONATE N-ACETYLTRANSFERASE-RELATED-RELATED"/>
    <property type="match status" value="1"/>
</dbReference>
<dbReference type="Gene3D" id="3.40.630.30">
    <property type="match status" value="1"/>
</dbReference>
<dbReference type="InterPro" id="IPR016181">
    <property type="entry name" value="Acyl_CoA_acyltransferase"/>
</dbReference>
<comment type="caution">
    <text evidence="4">The sequence shown here is derived from an EMBL/GenBank/DDBJ whole genome shotgun (WGS) entry which is preliminary data.</text>
</comment>
<sequence length="182" mass="20083">MVASVFIRGGSLRHHWLMSDAAVSVRRYEPHDREAVVLLAPRLEFGVAHWRDAEAVRRAVAGWIDESLANADAEDREVLVAQVGEEVVGVVTVAQRRHFTGEVDAYVGELVVRAEHERRGVGSLLMHAAEAWARGRGLRHLTLETGAANAPARAFYARRGYQEEDVRLTKALGCPPQGSQVE</sequence>
<dbReference type="CDD" id="cd04301">
    <property type="entry name" value="NAT_SF"/>
    <property type="match status" value="1"/>
</dbReference>
<dbReference type="InterPro" id="IPR050832">
    <property type="entry name" value="Bact_Acetyltransf"/>
</dbReference>
<organism evidence="4 5">
    <name type="scientific">Paractinoplanes deccanensis</name>
    <dbReference type="NCBI Taxonomy" id="113561"/>
    <lineage>
        <taxon>Bacteria</taxon>
        <taxon>Bacillati</taxon>
        <taxon>Actinomycetota</taxon>
        <taxon>Actinomycetes</taxon>
        <taxon>Micromonosporales</taxon>
        <taxon>Micromonosporaceae</taxon>
        <taxon>Paractinoplanes</taxon>
    </lineage>
</organism>
<proteinExistence type="predicted"/>
<protein>
    <recommendedName>
        <fullName evidence="3">N-acetyltransferase domain-containing protein</fullName>
    </recommendedName>
</protein>
<evidence type="ECO:0000313" key="5">
    <source>
        <dbReference type="Proteomes" id="UP000609879"/>
    </source>
</evidence>
<keyword evidence="2" id="KW-0012">Acyltransferase</keyword>
<keyword evidence="1" id="KW-0808">Transferase</keyword>
<evidence type="ECO:0000259" key="3">
    <source>
        <dbReference type="PROSITE" id="PS51186"/>
    </source>
</evidence>
<dbReference type="EMBL" id="BOMI01000064">
    <property type="protein sequence ID" value="GID74736.1"/>
    <property type="molecule type" value="Genomic_DNA"/>
</dbReference>
<dbReference type="Pfam" id="PF00583">
    <property type="entry name" value="Acetyltransf_1"/>
    <property type="match status" value="1"/>
</dbReference>
<keyword evidence="5" id="KW-1185">Reference proteome</keyword>
<name>A0ABQ3Y434_9ACTN</name>
<dbReference type="SUPFAM" id="SSF55729">
    <property type="entry name" value="Acyl-CoA N-acyltransferases (Nat)"/>
    <property type="match status" value="1"/>
</dbReference>
<feature type="domain" description="N-acetyltransferase" evidence="3">
    <location>
        <begin position="23"/>
        <end position="182"/>
    </location>
</feature>
<evidence type="ECO:0000256" key="1">
    <source>
        <dbReference type="ARBA" id="ARBA00022679"/>
    </source>
</evidence>
<accession>A0ABQ3Y434</accession>
<dbReference type="PROSITE" id="PS51186">
    <property type="entry name" value="GNAT"/>
    <property type="match status" value="1"/>
</dbReference>
<evidence type="ECO:0000256" key="2">
    <source>
        <dbReference type="ARBA" id="ARBA00023315"/>
    </source>
</evidence>
<evidence type="ECO:0000313" key="4">
    <source>
        <dbReference type="EMBL" id="GID74736.1"/>
    </source>
</evidence>
<gene>
    <name evidence="4" type="ORF">Ade02nite_33770</name>
</gene>
<dbReference type="InterPro" id="IPR000182">
    <property type="entry name" value="GNAT_dom"/>
</dbReference>
<dbReference type="PANTHER" id="PTHR43877:SF2">
    <property type="entry name" value="AMINOALKYLPHOSPHONATE N-ACETYLTRANSFERASE-RELATED"/>
    <property type="match status" value="1"/>
</dbReference>